<reference evidence="2 3" key="1">
    <citation type="journal article" date="2010" name="Nature">
        <title>Genome sequencing and analysis of the model grass Brachypodium distachyon.</title>
        <authorList>
            <consortium name="International Brachypodium Initiative"/>
        </authorList>
    </citation>
    <scope>NUCLEOTIDE SEQUENCE [LARGE SCALE GENOMIC DNA]</scope>
    <source>
        <strain evidence="2 3">Bd21</strain>
    </source>
</reference>
<gene>
    <name evidence="2" type="ORF">BRADI_3g37475v3</name>
</gene>
<name>A0A0Q3M1Z6_BRADI</name>
<reference evidence="2" key="2">
    <citation type="submission" date="2017-06" db="EMBL/GenBank/DDBJ databases">
        <title>WGS assembly of Brachypodium distachyon.</title>
        <authorList>
            <consortium name="The International Brachypodium Initiative"/>
            <person name="Lucas S."/>
            <person name="Harmon-Smith M."/>
            <person name="Lail K."/>
            <person name="Tice H."/>
            <person name="Grimwood J."/>
            <person name="Bruce D."/>
            <person name="Barry K."/>
            <person name="Shu S."/>
            <person name="Lindquist E."/>
            <person name="Wang M."/>
            <person name="Pitluck S."/>
            <person name="Vogel J.P."/>
            <person name="Garvin D.F."/>
            <person name="Mockler T.C."/>
            <person name="Schmutz J."/>
            <person name="Rokhsar D."/>
            <person name="Bevan M.W."/>
        </authorList>
    </citation>
    <scope>NUCLEOTIDE SEQUENCE</scope>
    <source>
        <strain evidence="2">Bd21</strain>
    </source>
</reference>
<protein>
    <submittedName>
        <fullName evidence="2 3">Uncharacterized protein</fullName>
    </submittedName>
</protein>
<dbReference type="EnsemblPlants" id="KQJ98533">
    <property type="protein sequence ID" value="KQJ98533"/>
    <property type="gene ID" value="BRADI_3g37475v3"/>
</dbReference>
<evidence type="ECO:0000313" key="2">
    <source>
        <dbReference type="EMBL" id="KQJ98533.1"/>
    </source>
</evidence>
<feature type="compositionally biased region" description="Polar residues" evidence="1">
    <location>
        <begin position="7"/>
        <end position="19"/>
    </location>
</feature>
<keyword evidence="4" id="KW-1185">Reference proteome</keyword>
<dbReference type="Proteomes" id="UP000008810">
    <property type="component" value="Chromosome 3"/>
</dbReference>
<evidence type="ECO:0000256" key="1">
    <source>
        <dbReference type="SAM" id="MobiDB-lite"/>
    </source>
</evidence>
<organism evidence="2">
    <name type="scientific">Brachypodium distachyon</name>
    <name type="common">Purple false brome</name>
    <name type="synonym">Trachynia distachya</name>
    <dbReference type="NCBI Taxonomy" id="15368"/>
    <lineage>
        <taxon>Eukaryota</taxon>
        <taxon>Viridiplantae</taxon>
        <taxon>Streptophyta</taxon>
        <taxon>Embryophyta</taxon>
        <taxon>Tracheophyta</taxon>
        <taxon>Spermatophyta</taxon>
        <taxon>Magnoliopsida</taxon>
        <taxon>Liliopsida</taxon>
        <taxon>Poales</taxon>
        <taxon>Poaceae</taxon>
        <taxon>BOP clade</taxon>
        <taxon>Pooideae</taxon>
        <taxon>Stipodae</taxon>
        <taxon>Brachypodieae</taxon>
        <taxon>Brachypodium</taxon>
    </lineage>
</organism>
<proteinExistence type="predicted"/>
<reference evidence="3" key="3">
    <citation type="submission" date="2018-08" db="UniProtKB">
        <authorList>
            <consortium name="EnsemblPlants"/>
        </authorList>
    </citation>
    <scope>IDENTIFICATION</scope>
    <source>
        <strain evidence="3">cv. Bd21</strain>
    </source>
</reference>
<accession>A0A0Q3M1Z6</accession>
<evidence type="ECO:0000313" key="4">
    <source>
        <dbReference type="Proteomes" id="UP000008810"/>
    </source>
</evidence>
<evidence type="ECO:0000313" key="3">
    <source>
        <dbReference type="EnsemblPlants" id="KQJ98533"/>
    </source>
</evidence>
<sequence length="95" mass="9965">MVADPTFSAQIVSPSQRSYAGTDGQVHQAHYWSPRDASTAVAEMNRALTLATTPSFSPATPDLSVFMADALAGDVPLSASWGLPGASDVLPREVF</sequence>
<feature type="region of interest" description="Disordered" evidence="1">
    <location>
        <begin position="1"/>
        <end position="26"/>
    </location>
</feature>
<dbReference type="EMBL" id="CM000882">
    <property type="protein sequence ID" value="KQJ98533.1"/>
    <property type="molecule type" value="Genomic_DNA"/>
</dbReference>
<dbReference type="AlphaFoldDB" id="A0A0Q3M1Z6"/>
<dbReference type="InParanoid" id="A0A0Q3M1Z6"/>
<dbReference type="Gramene" id="KQJ98533">
    <property type="protein sequence ID" value="KQJ98533"/>
    <property type="gene ID" value="BRADI_3g37475v3"/>
</dbReference>